<sequence>MTDTTFAGNDGEGKNYSNPEELWVQQKDGDGTHTSWYQKAVSYWDTQEASYNGVLGGFGFVSDIDVKDSRQLLSRAMKGHLEQAHAGLRSLVALDCGAGVGRVTREFLIHHFQEVDLLEPSKPLLQCAEKNLRPGSKKLIGVPPGNKAVNFYNQGLQQHIFEAGRYDCIWIQWCLLYLTDADVVSMFDRARHGLKADGLIFVKENVCCKTGFVVDNDDSSLTRSNAYFVELFEKSNMQLLQSAKQKHFPKDVFEVWMHVLKPKS</sequence>
<feature type="binding site" evidence="11">
    <location>
        <position position="97"/>
    </location>
    <ligand>
        <name>S-adenosyl-L-methionine</name>
        <dbReference type="ChEBI" id="CHEBI:59789"/>
    </ligand>
</feature>
<evidence type="ECO:0000256" key="9">
    <source>
        <dbReference type="ARBA" id="ARBA00047885"/>
    </source>
</evidence>
<keyword evidence="14" id="KW-1185">Reference proteome</keyword>
<feature type="region of interest" description="Disordered" evidence="12">
    <location>
        <begin position="1"/>
        <end position="20"/>
    </location>
</feature>
<evidence type="ECO:0000256" key="5">
    <source>
        <dbReference type="ARBA" id="ARBA00039112"/>
    </source>
</evidence>
<dbReference type="PANTHER" id="PTHR12753">
    <property type="entry name" value="AD-003 - RELATED"/>
    <property type="match status" value="1"/>
</dbReference>
<dbReference type="Pfam" id="PF05891">
    <property type="entry name" value="Methyltransf_PK"/>
    <property type="match status" value="1"/>
</dbReference>
<keyword evidence="2" id="KW-0489">Methyltransferase</keyword>
<evidence type="ECO:0000256" key="7">
    <source>
        <dbReference type="ARBA" id="ARBA00043129"/>
    </source>
</evidence>
<accession>A0A250WQU8</accession>
<evidence type="ECO:0000256" key="2">
    <source>
        <dbReference type="ARBA" id="ARBA00022603"/>
    </source>
</evidence>
<dbReference type="EMBL" id="BEGY01000002">
    <property type="protein sequence ID" value="GAX73069.1"/>
    <property type="molecule type" value="Genomic_DNA"/>
</dbReference>
<proteinExistence type="inferred from homology"/>
<comment type="catalytic activity">
    <reaction evidence="10">
        <text>N-terminal L-alanyl-L-prolyl-L-lysyl-[protein] + 3 S-adenosyl-L-methionine = N-terminal N,N,N-trimethyl-L-alanyl-L-prolyl-L-lysyl-[protein] + 3 S-adenosyl-L-homocysteine + 3 H(+)</text>
        <dbReference type="Rhea" id="RHEA:54712"/>
        <dbReference type="Rhea" id="RHEA-COMP:13785"/>
        <dbReference type="Rhea" id="RHEA-COMP:13971"/>
        <dbReference type="ChEBI" id="CHEBI:15378"/>
        <dbReference type="ChEBI" id="CHEBI:57856"/>
        <dbReference type="ChEBI" id="CHEBI:59789"/>
        <dbReference type="ChEBI" id="CHEBI:138057"/>
        <dbReference type="ChEBI" id="CHEBI:138315"/>
        <dbReference type="EC" id="2.1.1.244"/>
    </reaction>
</comment>
<comment type="catalytic activity">
    <reaction evidence="9">
        <text>N-terminal L-prolyl-L-prolyl-L-lysyl-[protein] + 2 S-adenosyl-L-methionine = N-terminal N,N-dimethyl-L-prolyl-L-prolyl-L-lysyl-[protein] + 2 S-adenosyl-L-homocysteine + 2 H(+)</text>
        <dbReference type="Rhea" id="RHEA:54736"/>
        <dbReference type="Rhea" id="RHEA-COMP:13787"/>
        <dbReference type="Rhea" id="RHEA-COMP:13974"/>
        <dbReference type="ChEBI" id="CHEBI:15378"/>
        <dbReference type="ChEBI" id="CHEBI:57856"/>
        <dbReference type="ChEBI" id="CHEBI:59789"/>
        <dbReference type="ChEBI" id="CHEBI:138059"/>
        <dbReference type="ChEBI" id="CHEBI:138318"/>
        <dbReference type="EC" id="2.1.1.244"/>
    </reaction>
</comment>
<evidence type="ECO:0000256" key="6">
    <source>
        <dbReference type="ARBA" id="ARBA00039449"/>
    </source>
</evidence>
<comment type="catalytic activity">
    <reaction evidence="8">
        <text>N-terminal L-seryl-L-prolyl-L-lysyl-[protein] + 3 S-adenosyl-L-methionine = N-terminal N,N,N-trimethyl-L-seryl-L-prolyl-L-lysyl-[protein] + 3 S-adenosyl-L-homocysteine + 3 H(+)</text>
        <dbReference type="Rhea" id="RHEA:54724"/>
        <dbReference type="Rhea" id="RHEA-COMP:13789"/>
        <dbReference type="Rhea" id="RHEA-COMP:13973"/>
        <dbReference type="ChEBI" id="CHEBI:15378"/>
        <dbReference type="ChEBI" id="CHEBI:57856"/>
        <dbReference type="ChEBI" id="CHEBI:59789"/>
        <dbReference type="ChEBI" id="CHEBI:138061"/>
        <dbReference type="ChEBI" id="CHEBI:138317"/>
        <dbReference type="EC" id="2.1.1.244"/>
    </reaction>
</comment>
<dbReference type="PIRSF" id="PIRSF016958">
    <property type="entry name" value="DUF858_MeTrfase_lik"/>
    <property type="match status" value="1"/>
</dbReference>
<evidence type="ECO:0000256" key="1">
    <source>
        <dbReference type="ARBA" id="ARBA00009059"/>
    </source>
</evidence>
<dbReference type="EC" id="2.1.1.244" evidence="5"/>
<gene>
    <name evidence="13" type="ORF">CEUSTIGMA_g522.t1</name>
</gene>
<evidence type="ECO:0000256" key="3">
    <source>
        <dbReference type="ARBA" id="ARBA00022679"/>
    </source>
</evidence>
<name>A0A250WQU8_9CHLO</name>
<reference evidence="13 14" key="1">
    <citation type="submission" date="2017-08" db="EMBL/GenBank/DDBJ databases">
        <title>Acidophilic green algal genome provides insights into adaptation to an acidic environment.</title>
        <authorList>
            <person name="Hirooka S."/>
            <person name="Hirose Y."/>
            <person name="Kanesaki Y."/>
            <person name="Higuchi S."/>
            <person name="Fujiwara T."/>
            <person name="Onuma R."/>
            <person name="Era A."/>
            <person name="Ohbayashi R."/>
            <person name="Uzuka A."/>
            <person name="Nozaki H."/>
            <person name="Yoshikawa H."/>
            <person name="Miyagishima S.Y."/>
        </authorList>
    </citation>
    <scope>NUCLEOTIDE SEQUENCE [LARGE SCALE GENOMIC DNA]</scope>
    <source>
        <strain evidence="13 14">NIES-2499</strain>
    </source>
</reference>
<keyword evidence="4 11" id="KW-0949">S-adenosyl-L-methionine</keyword>
<dbReference type="STRING" id="1157962.A0A250WQU8"/>
<dbReference type="Gene3D" id="3.40.50.150">
    <property type="entry name" value="Vaccinia Virus protein VP39"/>
    <property type="match status" value="1"/>
</dbReference>
<dbReference type="AlphaFoldDB" id="A0A250WQU8"/>
<protein>
    <recommendedName>
        <fullName evidence="6">Alpha N-terminal protein methyltransferase 1</fullName>
        <ecNumber evidence="5">2.1.1.244</ecNumber>
    </recommendedName>
    <alternativeName>
        <fullName evidence="7">X-Pro-Lys N-terminal protein methyltransferase 1</fullName>
    </alternativeName>
</protein>
<evidence type="ECO:0000256" key="11">
    <source>
        <dbReference type="PIRSR" id="PIRSR016958-1"/>
    </source>
</evidence>
<dbReference type="InterPro" id="IPR008576">
    <property type="entry name" value="MeTrfase_NTM1"/>
</dbReference>
<dbReference type="SUPFAM" id="SSF53335">
    <property type="entry name" value="S-adenosyl-L-methionine-dependent methyltransferases"/>
    <property type="match status" value="1"/>
</dbReference>
<evidence type="ECO:0000256" key="8">
    <source>
        <dbReference type="ARBA" id="ARBA00047306"/>
    </source>
</evidence>
<evidence type="ECO:0000256" key="12">
    <source>
        <dbReference type="SAM" id="MobiDB-lite"/>
    </source>
</evidence>
<comment type="caution">
    <text evidence="13">The sequence shown here is derived from an EMBL/GenBank/DDBJ whole genome shotgun (WGS) entry which is preliminary data.</text>
</comment>
<comment type="similarity">
    <text evidence="1">Belongs to the methyltransferase superfamily. NTM1 family.</text>
</comment>
<dbReference type="Proteomes" id="UP000232323">
    <property type="component" value="Unassembled WGS sequence"/>
</dbReference>
<evidence type="ECO:0000313" key="13">
    <source>
        <dbReference type="EMBL" id="GAX73069.1"/>
    </source>
</evidence>
<evidence type="ECO:0000313" key="14">
    <source>
        <dbReference type="Proteomes" id="UP000232323"/>
    </source>
</evidence>
<feature type="binding site" evidence="11">
    <location>
        <begin position="156"/>
        <end position="157"/>
    </location>
    <ligand>
        <name>S-adenosyl-L-methionine</name>
        <dbReference type="ChEBI" id="CHEBI:59789"/>
    </ligand>
</feature>
<keyword evidence="3" id="KW-0808">Transferase</keyword>
<organism evidence="13 14">
    <name type="scientific">Chlamydomonas eustigma</name>
    <dbReference type="NCBI Taxonomy" id="1157962"/>
    <lineage>
        <taxon>Eukaryota</taxon>
        <taxon>Viridiplantae</taxon>
        <taxon>Chlorophyta</taxon>
        <taxon>core chlorophytes</taxon>
        <taxon>Chlorophyceae</taxon>
        <taxon>CS clade</taxon>
        <taxon>Chlamydomonadales</taxon>
        <taxon>Chlamydomonadaceae</taxon>
        <taxon>Chlamydomonas</taxon>
    </lineage>
</organism>
<evidence type="ECO:0000256" key="4">
    <source>
        <dbReference type="ARBA" id="ARBA00022691"/>
    </source>
</evidence>
<dbReference type="GO" id="GO:0071885">
    <property type="term" value="F:N-terminal protein N-methyltransferase activity"/>
    <property type="evidence" value="ECO:0007669"/>
    <property type="project" value="UniProtKB-EC"/>
</dbReference>
<dbReference type="PANTHER" id="PTHR12753:SF0">
    <property type="entry name" value="ALPHA N-TERMINAL PROTEIN METHYLTRANSFERASE 1"/>
    <property type="match status" value="1"/>
</dbReference>
<evidence type="ECO:0000256" key="10">
    <source>
        <dbReference type="ARBA" id="ARBA00048167"/>
    </source>
</evidence>
<dbReference type="InterPro" id="IPR029063">
    <property type="entry name" value="SAM-dependent_MTases_sf"/>
</dbReference>
<dbReference type="OrthoDB" id="1298661at2759"/>
<feature type="binding site" evidence="11">
    <location>
        <position position="102"/>
    </location>
    <ligand>
        <name>S-adenosyl-L-methionine</name>
        <dbReference type="ChEBI" id="CHEBI:59789"/>
    </ligand>
</feature>
<dbReference type="CDD" id="cd02440">
    <property type="entry name" value="AdoMet_MTases"/>
    <property type="match status" value="1"/>
</dbReference>
<feature type="binding site" evidence="11">
    <location>
        <position position="172"/>
    </location>
    <ligand>
        <name>S-adenosyl-L-methionine</name>
        <dbReference type="ChEBI" id="CHEBI:59789"/>
    </ligand>
</feature>
<dbReference type="GO" id="GO:0032259">
    <property type="term" value="P:methylation"/>
    <property type="evidence" value="ECO:0007669"/>
    <property type="project" value="UniProtKB-KW"/>
</dbReference>
<dbReference type="GO" id="GO:0005737">
    <property type="term" value="C:cytoplasm"/>
    <property type="evidence" value="ECO:0007669"/>
    <property type="project" value="TreeGrafter"/>
</dbReference>